<keyword evidence="10" id="KW-0479">Metal-binding</keyword>
<dbReference type="GO" id="GO:0005737">
    <property type="term" value="C:cytoplasm"/>
    <property type="evidence" value="ECO:0007669"/>
    <property type="project" value="TreeGrafter"/>
</dbReference>
<evidence type="ECO:0000256" key="2">
    <source>
        <dbReference type="ARBA" id="ARBA00004799"/>
    </source>
</evidence>
<dbReference type="InterPro" id="IPR013221">
    <property type="entry name" value="Mur_ligase_cen"/>
</dbReference>
<dbReference type="InterPro" id="IPR004101">
    <property type="entry name" value="Mur_ligase_C"/>
</dbReference>
<keyword evidence="14" id="KW-0289">Folate biosynthesis</keyword>
<evidence type="ECO:0000256" key="11">
    <source>
        <dbReference type="ARBA" id="ARBA00022741"/>
    </source>
</evidence>
<accession>A0A6G8APB0</accession>
<dbReference type="Proteomes" id="UP000500890">
    <property type="component" value="Chromosome"/>
</dbReference>
<feature type="domain" description="Mur ligase central" evidence="20">
    <location>
        <begin position="44"/>
        <end position="270"/>
    </location>
</feature>
<evidence type="ECO:0000256" key="9">
    <source>
        <dbReference type="ARBA" id="ARBA00022598"/>
    </source>
</evidence>
<dbReference type="Gene3D" id="3.90.190.20">
    <property type="entry name" value="Mur ligase, C-terminal domain"/>
    <property type="match status" value="1"/>
</dbReference>
<evidence type="ECO:0000256" key="3">
    <source>
        <dbReference type="ARBA" id="ARBA00005150"/>
    </source>
</evidence>
<evidence type="ECO:0000313" key="22">
    <source>
        <dbReference type="Proteomes" id="UP000500890"/>
    </source>
</evidence>
<keyword evidence="22" id="KW-1185">Reference proteome</keyword>
<dbReference type="GO" id="GO:0046656">
    <property type="term" value="P:folic acid biosynthetic process"/>
    <property type="evidence" value="ECO:0007669"/>
    <property type="project" value="UniProtKB-KW"/>
</dbReference>
<dbReference type="GO" id="GO:0004326">
    <property type="term" value="F:tetrahydrofolylpolyglutamate synthase activity"/>
    <property type="evidence" value="ECO:0007669"/>
    <property type="project" value="UniProtKB-EC"/>
</dbReference>
<keyword evidence="13" id="KW-0460">Magnesium</keyword>
<dbReference type="InterPro" id="IPR036615">
    <property type="entry name" value="Mur_ligase_C_dom_sf"/>
</dbReference>
<dbReference type="PROSITE" id="PS01012">
    <property type="entry name" value="FOLYLPOLYGLU_SYNT_2"/>
    <property type="match status" value="1"/>
</dbReference>
<evidence type="ECO:0000256" key="16">
    <source>
        <dbReference type="ARBA" id="ARBA00047493"/>
    </source>
</evidence>
<evidence type="ECO:0000256" key="1">
    <source>
        <dbReference type="ARBA" id="ARBA00001946"/>
    </source>
</evidence>
<dbReference type="GO" id="GO:0046872">
    <property type="term" value="F:metal ion binding"/>
    <property type="evidence" value="ECO:0007669"/>
    <property type="project" value="UniProtKB-KW"/>
</dbReference>
<dbReference type="PANTHER" id="PTHR11136:SF0">
    <property type="entry name" value="DIHYDROFOLATE SYNTHETASE-RELATED"/>
    <property type="match status" value="1"/>
</dbReference>
<sequence>MEIQEAIDWIHSRRPQGQRPGLTRIEILLEKLANPHRKLKVIHVAGTNGKGSVVANLRVLLEAQGLKVGTFTSPFITVFNERISINQQPIPDEDLIALVEKFKPLIVELDNEKATAGMIEFEVITAMMFDYFVEQQVDIAIVEVGLGGTLDCTNVVAPLISVITTVGLDHQDILGQTISEIAAQKAGIIKPRKPAVVGRLSEDTLAVVKQKAETEGCQLSVLAEDFNIQDVRSLGLQGERFTFENRKQCLTEVPVPLIGQHQVDNTAVALETFIQVSELLKLEVSTEQIRTALETVSWSGRMEQLTSDPLMIIDGAHNEPAINVLVENCRDLLKGKKTHVIFAALKTKEASGMLSELATIPNSQLYITSFDYPTALKVSDYTAMNLTVEFESWDDWQKQLSSLLKEIPQDDCILITGSLYFISQVRAFILGGR</sequence>
<dbReference type="Gene3D" id="3.40.1190.10">
    <property type="entry name" value="Mur-like, catalytic domain"/>
    <property type="match status" value="1"/>
</dbReference>
<dbReference type="PIRSF" id="PIRSF001563">
    <property type="entry name" value="Folylpolyglu_synth"/>
    <property type="match status" value="1"/>
</dbReference>
<keyword evidence="11 18" id="KW-0547">Nucleotide-binding</keyword>
<keyword evidence="9 18" id="KW-0436">Ligase</keyword>
<evidence type="ECO:0000313" key="21">
    <source>
        <dbReference type="EMBL" id="QIL46911.1"/>
    </source>
</evidence>
<dbReference type="RefSeq" id="WP_166008298.1">
    <property type="nucleotide sequence ID" value="NZ_CP049886.1"/>
</dbReference>
<evidence type="ECO:0000256" key="15">
    <source>
        <dbReference type="ARBA" id="ARBA00030592"/>
    </source>
</evidence>
<dbReference type="FunFam" id="3.40.1190.10:FF:000004">
    <property type="entry name" value="Dihydrofolate synthase/folylpolyglutamate synthase"/>
    <property type="match status" value="1"/>
</dbReference>
<comment type="similarity">
    <text evidence="4 18">Belongs to the folylpolyglutamate synthase family.</text>
</comment>
<evidence type="ECO:0000256" key="12">
    <source>
        <dbReference type="ARBA" id="ARBA00022840"/>
    </source>
</evidence>
<dbReference type="GO" id="GO:0005524">
    <property type="term" value="F:ATP binding"/>
    <property type="evidence" value="ECO:0007669"/>
    <property type="project" value="UniProtKB-KW"/>
</dbReference>
<dbReference type="InterPro" id="IPR001645">
    <property type="entry name" value="Folylpolyglutamate_synth"/>
</dbReference>
<dbReference type="Pfam" id="PF02875">
    <property type="entry name" value="Mur_ligase_C"/>
    <property type="match status" value="1"/>
</dbReference>
<keyword evidence="12 18" id="KW-0067">ATP-binding</keyword>
<evidence type="ECO:0000256" key="6">
    <source>
        <dbReference type="ARBA" id="ARBA00013023"/>
    </source>
</evidence>
<feature type="domain" description="Mur ligase C-terminal" evidence="19">
    <location>
        <begin position="300"/>
        <end position="418"/>
    </location>
</feature>
<dbReference type="SUPFAM" id="SSF53623">
    <property type="entry name" value="MurD-like peptide ligases, catalytic domain"/>
    <property type="match status" value="1"/>
</dbReference>
<comment type="subunit">
    <text evidence="5">Monomer.</text>
</comment>
<dbReference type="Pfam" id="PF08245">
    <property type="entry name" value="Mur_ligase_M"/>
    <property type="match status" value="1"/>
</dbReference>
<evidence type="ECO:0000256" key="13">
    <source>
        <dbReference type="ARBA" id="ARBA00022842"/>
    </source>
</evidence>
<evidence type="ECO:0000256" key="5">
    <source>
        <dbReference type="ARBA" id="ARBA00011245"/>
    </source>
</evidence>
<dbReference type="InterPro" id="IPR036565">
    <property type="entry name" value="Mur-like_cat_sf"/>
</dbReference>
<evidence type="ECO:0000256" key="18">
    <source>
        <dbReference type="PIRNR" id="PIRNR001563"/>
    </source>
</evidence>
<evidence type="ECO:0000256" key="8">
    <source>
        <dbReference type="ARBA" id="ARBA00019357"/>
    </source>
</evidence>
<dbReference type="SUPFAM" id="SSF53244">
    <property type="entry name" value="MurD-like peptide ligases, peptide-binding domain"/>
    <property type="match status" value="1"/>
</dbReference>
<dbReference type="EC" id="6.3.2.12" evidence="6"/>
<evidence type="ECO:0000256" key="14">
    <source>
        <dbReference type="ARBA" id="ARBA00022909"/>
    </source>
</evidence>
<dbReference type="EC" id="6.3.2.17" evidence="7"/>
<comment type="catalytic activity">
    <reaction evidence="17">
        <text>7,8-dihydropteroate + L-glutamate + ATP = 7,8-dihydrofolate + ADP + phosphate + H(+)</text>
        <dbReference type="Rhea" id="RHEA:23584"/>
        <dbReference type="ChEBI" id="CHEBI:15378"/>
        <dbReference type="ChEBI" id="CHEBI:17839"/>
        <dbReference type="ChEBI" id="CHEBI:29985"/>
        <dbReference type="ChEBI" id="CHEBI:30616"/>
        <dbReference type="ChEBI" id="CHEBI:43474"/>
        <dbReference type="ChEBI" id="CHEBI:57451"/>
        <dbReference type="ChEBI" id="CHEBI:456216"/>
        <dbReference type="EC" id="6.3.2.12"/>
    </reaction>
</comment>
<evidence type="ECO:0000259" key="20">
    <source>
        <dbReference type="Pfam" id="PF08245"/>
    </source>
</evidence>
<dbReference type="PANTHER" id="PTHR11136">
    <property type="entry name" value="FOLYLPOLYGLUTAMATE SYNTHASE-RELATED"/>
    <property type="match status" value="1"/>
</dbReference>
<comment type="cofactor">
    <cofactor evidence="1">
        <name>Mg(2+)</name>
        <dbReference type="ChEBI" id="CHEBI:18420"/>
    </cofactor>
</comment>
<comment type="pathway">
    <text evidence="2">Cofactor biosynthesis; tetrahydrofolate biosynthesis; 7,8-dihydrofolate from 2-amino-4-hydroxy-6-hydroxymethyl-7,8-dihydropteridine diphosphate and 4-aminobenzoate: step 2/2.</text>
</comment>
<protein>
    <recommendedName>
        <fullName evidence="8">Dihydrofolate synthase/folylpolyglutamate synthase</fullName>
        <ecNumber evidence="6">6.3.2.12</ecNumber>
        <ecNumber evidence="7">6.3.2.17</ecNumber>
    </recommendedName>
    <alternativeName>
        <fullName evidence="15">Tetrahydrofolylpolyglutamate synthase</fullName>
    </alternativeName>
</protein>
<comment type="catalytic activity">
    <reaction evidence="16">
        <text>(6S)-5,6,7,8-tetrahydrofolyl-(gamma-L-Glu)(n) + L-glutamate + ATP = (6S)-5,6,7,8-tetrahydrofolyl-(gamma-L-Glu)(n+1) + ADP + phosphate + H(+)</text>
        <dbReference type="Rhea" id="RHEA:10580"/>
        <dbReference type="Rhea" id="RHEA-COMP:14738"/>
        <dbReference type="Rhea" id="RHEA-COMP:14740"/>
        <dbReference type="ChEBI" id="CHEBI:15378"/>
        <dbReference type="ChEBI" id="CHEBI:29985"/>
        <dbReference type="ChEBI" id="CHEBI:30616"/>
        <dbReference type="ChEBI" id="CHEBI:43474"/>
        <dbReference type="ChEBI" id="CHEBI:141005"/>
        <dbReference type="ChEBI" id="CHEBI:456216"/>
        <dbReference type="EC" id="6.3.2.17"/>
    </reaction>
</comment>
<evidence type="ECO:0000259" key="19">
    <source>
        <dbReference type="Pfam" id="PF02875"/>
    </source>
</evidence>
<dbReference type="PROSITE" id="PS01011">
    <property type="entry name" value="FOLYLPOLYGLU_SYNT_1"/>
    <property type="match status" value="1"/>
</dbReference>
<dbReference type="EMBL" id="CP049886">
    <property type="protein sequence ID" value="QIL46911.1"/>
    <property type="molecule type" value="Genomic_DNA"/>
</dbReference>
<evidence type="ECO:0000256" key="7">
    <source>
        <dbReference type="ARBA" id="ARBA00013025"/>
    </source>
</evidence>
<reference evidence="21 22" key="1">
    <citation type="submission" date="2020-03" db="EMBL/GenBank/DDBJ databases">
        <title>Vagococcus sp. nov., isolated from beetles.</title>
        <authorList>
            <person name="Hyun D.-W."/>
            <person name="Bae J.-W."/>
        </authorList>
    </citation>
    <scope>NUCLEOTIDE SEQUENCE [LARGE SCALE GENOMIC DNA]</scope>
    <source>
        <strain evidence="21 22">HDW17A</strain>
    </source>
</reference>
<gene>
    <name evidence="21" type="ORF">G7081_07400</name>
</gene>
<dbReference type="NCBIfam" id="TIGR01499">
    <property type="entry name" value="folC"/>
    <property type="match status" value="1"/>
</dbReference>
<dbReference type="AlphaFoldDB" id="A0A6G8APB0"/>
<evidence type="ECO:0000256" key="17">
    <source>
        <dbReference type="ARBA" id="ARBA00049161"/>
    </source>
</evidence>
<proteinExistence type="inferred from homology"/>
<evidence type="ECO:0000256" key="4">
    <source>
        <dbReference type="ARBA" id="ARBA00008276"/>
    </source>
</evidence>
<dbReference type="GO" id="GO:0008841">
    <property type="term" value="F:dihydrofolate synthase activity"/>
    <property type="evidence" value="ECO:0007669"/>
    <property type="project" value="UniProtKB-EC"/>
</dbReference>
<evidence type="ECO:0000256" key="10">
    <source>
        <dbReference type="ARBA" id="ARBA00022723"/>
    </source>
</evidence>
<dbReference type="KEGG" id="vah:G7081_07400"/>
<comment type="pathway">
    <text evidence="3">Cofactor biosynthesis; tetrahydrofolylpolyglutamate biosynthesis.</text>
</comment>
<name>A0A6G8APB0_9ENTE</name>
<organism evidence="21 22">
    <name type="scientific">Vagococcus coleopterorum</name>
    <dbReference type="NCBI Taxonomy" id="2714946"/>
    <lineage>
        <taxon>Bacteria</taxon>
        <taxon>Bacillati</taxon>
        <taxon>Bacillota</taxon>
        <taxon>Bacilli</taxon>
        <taxon>Lactobacillales</taxon>
        <taxon>Enterococcaceae</taxon>
        <taxon>Vagococcus</taxon>
    </lineage>
</organism>
<dbReference type="InterPro" id="IPR018109">
    <property type="entry name" value="Folylpolyglutamate_synth_CS"/>
</dbReference>